<sequence length="1053" mass="113290">MFKHLISFTTALALSWSCYSADTDIFEPNPLVSTNKPNVLILIDNSANWDAESGGTTKKILIHEALYKVIMSMDTDSINLGIGIFADSGSGGGSSGTNVEGMKLINRVQNLDATLKDTYAHLLYNNADDLSLEPVTDTNGDIIGYTIKGFLSDQEAIEKANNAPYAMSMSESRLYFGGMTPESSKTDPWDKYSLGTDQAGDYISPINLNTACSGNYIILLANGAPDSGENTKAENRLKDFGAESSQISLSASKYQTNWVDEFARYMANADMNEPLGGVQNVFTHVIDVYDETVLKGNNKPGSQNFDGARALLQSVAAQGKGDYYTASKSDDVVAALQTILNKISDRSSVFAASALPVSVNTRGTNLNQVYMGVFQPDKDRQPRWYGNLKLYQIGRNSTGGLELVDSSAPSKTVRDPSAGFVNSNVKSFWTEDSTFFDYSPRGDGQGSDSPDGEFVEKGGVAQLIRKNYISTTNTGRTLYTCTTCNSTLDVFNLTTTPLSSTMVDWVYGANNTSDKDDTTLTTLEQNNNDEPPWDTSAVRTSVHGDVLHSQPAIINYDDGNNIIVYYGANDGVFRAVQGGLSGGNAGRELWGFIPGDESAYFDKLEALRNNEGSNDFGSPDKPWFIDGDITAYTDDGGDGAMDSGDTAILYLTMRRGGNNIYALNVTNPLSPKIQFIINGGTGDYAELGQTWSGIEVTHIAGHSNPVLVFGGGYDSSAEDQGPDSSGARTNGIPTASSGTATTGRSIFVVDALNGNVIASIGPSASDDVTETGMKYPIVGRVAVLDINNNGYADRLYASDTGGNIWRVDTEFDPTPSNWKVTHVANVSNDFDGDSSNDGRKFLYRVDVVAAEDSTGKYHAILVGSGDREHPFDTGVKNYMYMFKDRYTSLLSAQLSPIQMSSMYDATDNLIQQGSDTTAEIALLDSANGWYIELGVGEKTVSHVTSLAGVAYFNTNQPDTSGLSCNANLGIARIYQISVTNATAVTENDQSTGLTSDDRSYEVPGGGYPPPPVHVIVDVDGELVEAIISGTEVNESQSELNKRTRTFWSKQVDD</sequence>
<dbReference type="RefSeq" id="WP_284380609.1">
    <property type="nucleotide sequence ID" value="NZ_BSNM01000011.1"/>
</dbReference>
<feature type="signal peptide" evidence="2">
    <location>
        <begin position="1"/>
        <end position="20"/>
    </location>
</feature>
<dbReference type="Proteomes" id="UP001161389">
    <property type="component" value="Unassembled WGS sequence"/>
</dbReference>
<proteinExistence type="predicted"/>
<gene>
    <name evidence="3" type="ORF">GCM10007876_15950</name>
</gene>
<dbReference type="EMBL" id="BSNM01000011">
    <property type="protein sequence ID" value="GLQ31116.1"/>
    <property type="molecule type" value="Genomic_DNA"/>
</dbReference>
<evidence type="ECO:0008006" key="5">
    <source>
        <dbReference type="Google" id="ProtNLM"/>
    </source>
</evidence>
<protein>
    <recommendedName>
        <fullName evidence="5">VWFA domain-containing protein</fullName>
    </recommendedName>
</protein>
<evidence type="ECO:0000256" key="2">
    <source>
        <dbReference type="SAM" id="SignalP"/>
    </source>
</evidence>
<accession>A0AA37SAL8</accession>
<reference evidence="3" key="2">
    <citation type="submission" date="2023-01" db="EMBL/GenBank/DDBJ databases">
        <title>Draft genome sequence of Litoribrevibacter albus strain NBRC 110071.</title>
        <authorList>
            <person name="Sun Q."/>
            <person name="Mori K."/>
        </authorList>
    </citation>
    <scope>NUCLEOTIDE SEQUENCE</scope>
    <source>
        <strain evidence="3">NBRC 110071</strain>
    </source>
</reference>
<reference evidence="3" key="1">
    <citation type="journal article" date="2014" name="Int. J. Syst. Evol. Microbiol.">
        <title>Complete genome sequence of Corynebacterium casei LMG S-19264T (=DSM 44701T), isolated from a smear-ripened cheese.</title>
        <authorList>
            <consortium name="US DOE Joint Genome Institute (JGI-PGF)"/>
            <person name="Walter F."/>
            <person name="Albersmeier A."/>
            <person name="Kalinowski J."/>
            <person name="Ruckert C."/>
        </authorList>
    </citation>
    <scope>NUCLEOTIDE SEQUENCE</scope>
    <source>
        <strain evidence="3">NBRC 110071</strain>
    </source>
</reference>
<feature type="region of interest" description="Disordered" evidence="1">
    <location>
        <begin position="712"/>
        <end position="738"/>
    </location>
</feature>
<feature type="compositionally biased region" description="Polar residues" evidence="1">
    <location>
        <begin position="722"/>
        <end position="733"/>
    </location>
</feature>
<comment type="caution">
    <text evidence="3">The sequence shown here is derived from an EMBL/GenBank/DDBJ whole genome shotgun (WGS) entry which is preliminary data.</text>
</comment>
<organism evidence="3 4">
    <name type="scientific">Litoribrevibacter albus</name>
    <dbReference type="NCBI Taxonomy" id="1473156"/>
    <lineage>
        <taxon>Bacteria</taxon>
        <taxon>Pseudomonadati</taxon>
        <taxon>Pseudomonadota</taxon>
        <taxon>Gammaproteobacteria</taxon>
        <taxon>Oceanospirillales</taxon>
        <taxon>Oceanospirillaceae</taxon>
        <taxon>Litoribrevibacter</taxon>
    </lineage>
</organism>
<dbReference type="Gene3D" id="3.40.50.410">
    <property type="entry name" value="von Willebrand factor, type A domain"/>
    <property type="match status" value="1"/>
</dbReference>
<name>A0AA37SAL8_9GAMM</name>
<keyword evidence="4" id="KW-1185">Reference proteome</keyword>
<evidence type="ECO:0000313" key="4">
    <source>
        <dbReference type="Proteomes" id="UP001161389"/>
    </source>
</evidence>
<dbReference type="InterPro" id="IPR036465">
    <property type="entry name" value="vWFA_dom_sf"/>
</dbReference>
<dbReference type="AlphaFoldDB" id="A0AA37SAL8"/>
<feature type="chain" id="PRO_5041458596" description="VWFA domain-containing protein" evidence="2">
    <location>
        <begin position="21"/>
        <end position="1053"/>
    </location>
</feature>
<keyword evidence="2" id="KW-0732">Signal</keyword>
<feature type="region of interest" description="Disordered" evidence="1">
    <location>
        <begin position="986"/>
        <end position="1008"/>
    </location>
</feature>
<evidence type="ECO:0000256" key="1">
    <source>
        <dbReference type="SAM" id="MobiDB-lite"/>
    </source>
</evidence>
<evidence type="ECO:0000313" key="3">
    <source>
        <dbReference type="EMBL" id="GLQ31116.1"/>
    </source>
</evidence>